<proteinExistence type="predicted"/>
<sequence>SAGKWILAVKGGFAKGGLEKYILQSYNHKIKGLRCEKREEFVFAGDKKILSYNHKKDGNLLVWFSYQEKDIGNARLFYPNGKKAWSGKMFGNIHYPHEMALYFPLVPSGEYKFEVAPEDKLQRFNVYFISSQNAYSIEKEK</sequence>
<dbReference type="EMBL" id="BARV01016778">
    <property type="protein sequence ID" value="GAI30760.1"/>
    <property type="molecule type" value="Genomic_DNA"/>
</dbReference>
<name>X1NVE0_9ZZZZ</name>
<organism evidence="1">
    <name type="scientific">marine sediment metagenome</name>
    <dbReference type="NCBI Taxonomy" id="412755"/>
    <lineage>
        <taxon>unclassified sequences</taxon>
        <taxon>metagenomes</taxon>
        <taxon>ecological metagenomes</taxon>
    </lineage>
</organism>
<gene>
    <name evidence="1" type="ORF">S06H3_28718</name>
</gene>
<dbReference type="AlphaFoldDB" id="X1NVE0"/>
<comment type="caution">
    <text evidence="1">The sequence shown here is derived from an EMBL/GenBank/DDBJ whole genome shotgun (WGS) entry which is preliminary data.</text>
</comment>
<protein>
    <submittedName>
        <fullName evidence="1">Uncharacterized protein</fullName>
    </submittedName>
</protein>
<feature type="non-terminal residue" evidence="1">
    <location>
        <position position="1"/>
    </location>
</feature>
<reference evidence="1" key="1">
    <citation type="journal article" date="2014" name="Front. Microbiol.">
        <title>High frequency of phylogenetically diverse reductive dehalogenase-homologous genes in deep subseafloor sedimentary metagenomes.</title>
        <authorList>
            <person name="Kawai M."/>
            <person name="Futagami T."/>
            <person name="Toyoda A."/>
            <person name="Takaki Y."/>
            <person name="Nishi S."/>
            <person name="Hori S."/>
            <person name="Arai W."/>
            <person name="Tsubouchi T."/>
            <person name="Morono Y."/>
            <person name="Uchiyama I."/>
            <person name="Ito T."/>
            <person name="Fujiyama A."/>
            <person name="Inagaki F."/>
            <person name="Takami H."/>
        </authorList>
    </citation>
    <scope>NUCLEOTIDE SEQUENCE</scope>
    <source>
        <strain evidence="1">Expedition CK06-06</strain>
    </source>
</reference>
<evidence type="ECO:0000313" key="1">
    <source>
        <dbReference type="EMBL" id="GAI30760.1"/>
    </source>
</evidence>
<accession>X1NVE0</accession>